<dbReference type="AlphaFoldDB" id="A0AA96RJY9"/>
<dbReference type="PANTHER" id="PTHR39181">
    <property type="entry name" value="TYROSINE-PROTEIN PHOSPHATASE YWQE"/>
    <property type="match status" value="1"/>
</dbReference>
<reference evidence="6" key="1">
    <citation type="submission" date="2022-02" db="EMBL/GenBank/DDBJ databases">
        <title>Paenibacillus sp. MBLB1832 Whole Genome Shotgun Sequencing.</title>
        <authorList>
            <person name="Hwang C.Y."/>
            <person name="Cho E.-S."/>
            <person name="Seo M.-J."/>
        </authorList>
    </citation>
    <scope>NUCLEOTIDE SEQUENCE</scope>
    <source>
        <strain evidence="6">MBLB1832</strain>
    </source>
</reference>
<sequence>MLIDTHCHILPWLDDGAESMQEAIAMAKCAAKEGIRTIVATPHYGDGKYDNPAELVDLAVHQLNAELEKQEVPVQILPGQEVRVYKELLDDLEAGYIQTLNKSQYLLLEMPHSGIPDYFDDLLYEIHVLGLTVIIAHPERNTELMKNPRRLHYLIEQGCLSQVTSQSITGLFGRKIQKFAIHLCKRNMVHLIASDAHNLTTRPGTLSLALADLASQLNHQIVEHYSVNALRVVRNETILLEPISYPRRVWLFM</sequence>
<dbReference type="InterPro" id="IPR016667">
    <property type="entry name" value="Caps_polysacc_synth_CpsB/CapC"/>
</dbReference>
<dbReference type="Pfam" id="PF19567">
    <property type="entry name" value="CpsB_CapC"/>
    <property type="match status" value="1"/>
</dbReference>
<accession>A0AA96RJY9</accession>
<evidence type="ECO:0000256" key="2">
    <source>
        <dbReference type="ARBA" id="ARBA00022801"/>
    </source>
</evidence>
<comment type="catalytic activity">
    <reaction evidence="4 5">
        <text>O-phospho-L-tyrosyl-[protein] + H2O = L-tyrosyl-[protein] + phosphate</text>
        <dbReference type="Rhea" id="RHEA:10684"/>
        <dbReference type="Rhea" id="RHEA-COMP:10136"/>
        <dbReference type="Rhea" id="RHEA-COMP:20101"/>
        <dbReference type="ChEBI" id="CHEBI:15377"/>
        <dbReference type="ChEBI" id="CHEBI:43474"/>
        <dbReference type="ChEBI" id="CHEBI:46858"/>
        <dbReference type="ChEBI" id="CHEBI:61978"/>
        <dbReference type="EC" id="3.1.3.48"/>
    </reaction>
</comment>
<evidence type="ECO:0000256" key="5">
    <source>
        <dbReference type="PIRNR" id="PIRNR016557"/>
    </source>
</evidence>
<keyword evidence="3 5" id="KW-0904">Protein phosphatase</keyword>
<comment type="similarity">
    <text evidence="1 5">Belongs to the metallo-dependent hydrolases superfamily. CpsB/CapC family.</text>
</comment>
<dbReference type="Proteomes" id="UP001304650">
    <property type="component" value="Chromosome"/>
</dbReference>
<keyword evidence="7" id="KW-1185">Reference proteome</keyword>
<keyword evidence="2 5" id="KW-0378">Hydrolase</keyword>
<dbReference type="PIRSF" id="PIRSF016557">
    <property type="entry name" value="Caps_synth_CpsB"/>
    <property type="match status" value="1"/>
</dbReference>
<dbReference type="GO" id="GO:0004725">
    <property type="term" value="F:protein tyrosine phosphatase activity"/>
    <property type="evidence" value="ECO:0007669"/>
    <property type="project" value="UniProtKB-UniRule"/>
</dbReference>
<dbReference type="Gene3D" id="3.20.20.140">
    <property type="entry name" value="Metal-dependent hydrolases"/>
    <property type="match status" value="1"/>
</dbReference>
<gene>
    <name evidence="6" type="ORF">MJB10_22135</name>
</gene>
<dbReference type="KEGG" id="proo:MJB10_22135"/>
<organism evidence="6 7">
    <name type="scientific">Paenibacillus roseopurpureus</name>
    <dbReference type="NCBI Taxonomy" id="2918901"/>
    <lineage>
        <taxon>Bacteria</taxon>
        <taxon>Bacillati</taxon>
        <taxon>Bacillota</taxon>
        <taxon>Bacilli</taxon>
        <taxon>Bacillales</taxon>
        <taxon>Paenibacillaceae</taxon>
        <taxon>Paenibacillus</taxon>
    </lineage>
</organism>
<evidence type="ECO:0000313" key="6">
    <source>
        <dbReference type="EMBL" id="WNR43774.1"/>
    </source>
</evidence>
<evidence type="ECO:0000313" key="7">
    <source>
        <dbReference type="Proteomes" id="UP001304650"/>
    </source>
</evidence>
<dbReference type="GO" id="GO:0030145">
    <property type="term" value="F:manganese ion binding"/>
    <property type="evidence" value="ECO:0007669"/>
    <property type="project" value="UniProtKB-UniRule"/>
</dbReference>
<dbReference type="InterPro" id="IPR016195">
    <property type="entry name" value="Pol/histidinol_Pase-like"/>
</dbReference>
<evidence type="ECO:0000256" key="1">
    <source>
        <dbReference type="ARBA" id="ARBA00005750"/>
    </source>
</evidence>
<dbReference type="EC" id="3.1.3.48" evidence="5"/>
<evidence type="ECO:0000256" key="3">
    <source>
        <dbReference type="ARBA" id="ARBA00022912"/>
    </source>
</evidence>
<evidence type="ECO:0000256" key="4">
    <source>
        <dbReference type="ARBA" id="ARBA00051722"/>
    </source>
</evidence>
<protein>
    <recommendedName>
        <fullName evidence="5">Tyrosine-protein phosphatase</fullName>
        <ecNumber evidence="5">3.1.3.48</ecNumber>
    </recommendedName>
</protein>
<dbReference type="RefSeq" id="WP_314798555.1">
    <property type="nucleotide sequence ID" value="NZ_CP130319.1"/>
</dbReference>
<dbReference type="SUPFAM" id="SSF89550">
    <property type="entry name" value="PHP domain-like"/>
    <property type="match status" value="1"/>
</dbReference>
<name>A0AA96RJY9_9BACL</name>
<dbReference type="EMBL" id="CP130319">
    <property type="protein sequence ID" value="WNR43774.1"/>
    <property type="molecule type" value="Genomic_DNA"/>
</dbReference>
<dbReference type="PANTHER" id="PTHR39181:SF1">
    <property type="entry name" value="TYROSINE-PROTEIN PHOSPHATASE YWQE"/>
    <property type="match status" value="1"/>
</dbReference>
<proteinExistence type="inferred from homology"/>